<dbReference type="OrthoDB" id="1194594at2759"/>
<feature type="compositionally biased region" description="Polar residues" evidence="2">
    <location>
        <begin position="83"/>
        <end position="97"/>
    </location>
</feature>
<evidence type="ECO:0000256" key="2">
    <source>
        <dbReference type="SAM" id="MobiDB-lite"/>
    </source>
</evidence>
<name>A0A2P5BSN1_PARAD</name>
<dbReference type="PANTHER" id="PTHR33018:SF31">
    <property type="entry name" value="TRANSPOSASE, PTTA_EN_SPM, PLANT"/>
    <property type="match status" value="1"/>
</dbReference>
<feature type="region of interest" description="Disordered" evidence="2">
    <location>
        <begin position="81"/>
        <end position="106"/>
    </location>
</feature>
<feature type="non-terminal residue" evidence="3">
    <location>
        <position position="1"/>
    </location>
</feature>
<dbReference type="EMBL" id="JXTB01000228">
    <property type="protein sequence ID" value="PON51803.1"/>
    <property type="molecule type" value="Genomic_DNA"/>
</dbReference>
<evidence type="ECO:0000313" key="3">
    <source>
        <dbReference type="EMBL" id="PON51803.1"/>
    </source>
</evidence>
<organism evidence="3 4">
    <name type="scientific">Parasponia andersonii</name>
    <name type="common">Sponia andersonii</name>
    <dbReference type="NCBI Taxonomy" id="3476"/>
    <lineage>
        <taxon>Eukaryota</taxon>
        <taxon>Viridiplantae</taxon>
        <taxon>Streptophyta</taxon>
        <taxon>Embryophyta</taxon>
        <taxon>Tracheophyta</taxon>
        <taxon>Spermatophyta</taxon>
        <taxon>Magnoliopsida</taxon>
        <taxon>eudicotyledons</taxon>
        <taxon>Gunneridae</taxon>
        <taxon>Pentapetalae</taxon>
        <taxon>rosids</taxon>
        <taxon>fabids</taxon>
        <taxon>Rosales</taxon>
        <taxon>Cannabaceae</taxon>
        <taxon>Parasponia</taxon>
    </lineage>
</organism>
<keyword evidence="1" id="KW-0175">Coiled coil</keyword>
<gene>
    <name evidence="3" type="ORF">PanWU01x14_213730</name>
</gene>
<protein>
    <submittedName>
        <fullName evidence="3">Uncharacterized protein</fullName>
    </submittedName>
</protein>
<evidence type="ECO:0000256" key="1">
    <source>
        <dbReference type="SAM" id="Coils"/>
    </source>
</evidence>
<feature type="coiled-coil region" evidence="1">
    <location>
        <begin position="53"/>
        <end position="80"/>
    </location>
</feature>
<reference evidence="4" key="1">
    <citation type="submission" date="2016-06" db="EMBL/GenBank/DDBJ databases">
        <title>Parallel loss of symbiosis genes in relatives of nitrogen-fixing non-legume Parasponia.</title>
        <authorList>
            <person name="Van Velzen R."/>
            <person name="Holmer R."/>
            <person name="Bu F."/>
            <person name="Rutten L."/>
            <person name="Van Zeijl A."/>
            <person name="Liu W."/>
            <person name="Santuari L."/>
            <person name="Cao Q."/>
            <person name="Sharma T."/>
            <person name="Shen D."/>
            <person name="Roswanjaya Y."/>
            <person name="Wardhani T."/>
            <person name="Kalhor M.S."/>
            <person name="Jansen J."/>
            <person name="Van den Hoogen J."/>
            <person name="Gungor B."/>
            <person name="Hartog M."/>
            <person name="Hontelez J."/>
            <person name="Verver J."/>
            <person name="Yang W.-C."/>
            <person name="Schijlen E."/>
            <person name="Repin R."/>
            <person name="Schilthuizen M."/>
            <person name="Schranz E."/>
            <person name="Heidstra R."/>
            <person name="Miyata K."/>
            <person name="Fedorova E."/>
            <person name="Kohlen W."/>
            <person name="Bisseling T."/>
            <person name="Smit S."/>
            <person name="Geurts R."/>
        </authorList>
    </citation>
    <scope>NUCLEOTIDE SEQUENCE [LARGE SCALE GENOMIC DNA]</scope>
    <source>
        <strain evidence="4">cv. WU1-14</strain>
    </source>
</reference>
<evidence type="ECO:0000313" key="4">
    <source>
        <dbReference type="Proteomes" id="UP000237105"/>
    </source>
</evidence>
<sequence length="135" mass="15649">GNIEIDGSNDILTMALGTHEYSGRVRRMGFHVSHRQYFHQLTPTNKQQSFDLKQWQDEQIRKMQQMLKEQEERFKAEIAKIQAGQQSNVGGSNTTPSRPEVQREEVQPQEIHVNLMVAVGTFSRLKKVCLYEFLS</sequence>
<comment type="caution">
    <text evidence="3">The sequence shown here is derived from an EMBL/GenBank/DDBJ whole genome shotgun (WGS) entry which is preliminary data.</text>
</comment>
<dbReference type="Proteomes" id="UP000237105">
    <property type="component" value="Unassembled WGS sequence"/>
</dbReference>
<dbReference type="AlphaFoldDB" id="A0A2P5BSN1"/>
<keyword evidence="4" id="KW-1185">Reference proteome</keyword>
<proteinExistence type="predicted"/>
<dbReference type="PANTHER" id="PTHR33018">
    <property type="entry name" value="OS10G0338966 PROTEIN-RELATED"/>
    <property type="match status" value="1"/>
</dbReference>
<accession>A0A2P5BSN1</accession>